<dbReference type="PROSITE" id="PS51762">
    <property type="entry name" value="GH16_2"/>
    <property type="match status" value="1"/>
</dbReference>
<evidence type="ECO:0000256" key="2">
    <source>
        <dbReference type="SAM" id="SignalP"/>
    </source>
</evidence>
<evidence type="ECO:0000256" key="1">
    <source>
        <dbReference type="SAM" id="MobiDB-lite"/>
    </source>
</evidence>
<dbReference type="GO" id="GO:0005975">
    <property type="term" value="P:carbohydrate metabolic process"/>
    <property type="evidence" value="ECO:0007669"/>
    <property type="project" value="InterPro"/>
</dbReference>
<dbReference type="OrthoDB" id="25131at2759"/>
<feature type="compositionally biased region" description="Low complexity" evidence="1">
    <location>
        <begin position="327"/>
        <end position="359"/>
    </location>
</feature>
<evidence type="ECO:0000313" key="5">
    <source>
        <dbReference type="Proteomes" id="UP000193560"/>
    </source>
</evidence>
<protein>
    <submittedName>
        <fullName evidence="4">Concanavalin A-like lectin/glucanase domain-containing protein</fullName>
    </submittedName>
</protein>
<feature type="compositionally biased region" description="Polar residues" evidence="1">
    <location>
        <begin position="300"/>
        <end position="317"/>
    </location>
</feature>
<gene>
    <name evidence="4" type="ORF">BCR42DRAFT_434272</name>
</gene>
<comment type="caution">
    <text evidence="4">The sequence shown here is derived from an EMBL/GenBank/DDBJ whole genome shotgun (WGS) entry which is preliminary data.</text>
</comment>
<accession>A0A1X2IS54</accession>
<dbReference type="SUPFAM" id="SSF49899">
    <property type="entry name" value="Concanavalin A-like lectins/glucanases"/>
    <property type="match status" value="1"/>
</dbReference>
<reference evidence="4 5" key="1">
    <citation type="submission" date="2016-07" db="EMBL/GenBank/DDBJ databases">
        <title>Pervasive Adenine N6-methylation of Active Genes in Fungi.</title>
        <authorList>
            <consortium name="DOE Joint Genome Institute"/>
            <person name="Mondo S.J."/>
            <person name="Dannebaum R.O."/>
            <person name="Kuo R.C."/>
            <person name="Labutti K."/>
            <person name="Haridas S."/>
            <person name="Kuo A."/>
            <person name="Salamov A."/>
            <person name="Ahrendt S.R."/>
            <person name="Lipzen A."/>
            <person name="Sullivan W."/>
            <person name="Andreopoulos W.B."/>
            <person name="Clum A."/>
            <person name="Lindquist E."/>
            <person name="Daum C."/>
            <person name="Ramamoorthy G.K."/>
            <person name="Gryganskyi A."/>
            <person name="Culley D."/>
            <person name="Magnuson J.K."/>
            <person name="James T.Y."/>
            <person name="O'Malley M.A."/>
            <person name="Stajich J.E."/>
            <person name="Spatafora J.W."/>
            <person name="Visel A."/>
            <person name="Grigoriev I.V."/>
        </authorList>
    </citation>
    <scope>NUCLEOTIDE SEQUENCE [LARGE SCALE GENOMIC DNA]</scope>
    <source>
        <strain evidence="4 5">NRRL 1336</strain>
    </source>
</reference>
<feature type="chain" id="PRO_5012259276" evidence="2">
    <location>
        <begin position="18"/>
        <end position="388"/>
    </location>
</feature>
<feature type="domain" description="GH16" evidence="3">
    <location>
        <begin position="69"/>
        <end position="295"/>
    </location>
</feature>
<dbReference type="Pfam" id="PF00722">
    <property type="entry name" value="Glyco_hydro_16"/>
    <property type="match status" value="1"/>
</dbReference>
<dbReference type="GO" id="GO:0004553">
    <property type="term" value="F:hydrolase activity, hydrolyzing O-glycosyl compounds"/>
    <property type="evidence" value="ECO:0007669"/>
    <property type="project" value="InterPro"/>
</dbReference>
<dbReference type="PANTHER" id="PTHR38121:SF2">
    <property type="entry name" value="ACYLTRANSFERASE 3 DOMAIN-CONTAINING PROTEIN"/>
    <property type="match status" value="1"/>
</dbReference>
<dbReference type="PANTHER" id="PTHR38121">
    <property type="entry name" value="GH16 DOMAIN-CONTAINING PROTEIN"/>
    <property type="match status" value="1"/>
</dbReference>
<dbReference type="Gene3D" id="2.60.120.200">
    <property type="match status" value="1"/>
</dbReference>
<dbReference type="STRING" id="90262.A0A1X2IS54"/>
<keyword evidence="2" id="KW-0732">Signal</keyword>
<dbReference type="Proteomes" id="UP000193560">
    <property type="component" value="Unassembled WGS sequence"/>
</dbReference>
<organism evidence="4 5">
    <name type="scientific">Absidia repens</name>
    <dbReference type="NCBI Taxonomy" id="90262"/>
    <lineage>
        <taxon>Eukaryota</taxon>
        <taxon>Fungi</taxon>
        <taxon>Fungi incertae sedis</taxon>
        <taxon>Mucoromycota</taxon>
        <taxon>Mucoromycotina</taxon>
        <taxon>Mucoromycetes</taxon>
        <taxon>Mucorales</taxon>
        <taxon>Cunninghamellaceae</taxon>
        <taxon>Absidia</taxon>
    </lineage>
</organism>
<name>A0A1X2IS54_9FUNG</name>
<dbReference type="InterPro" id="IPR000757">
    <property type="entry name" value="Beta-glucanase-like"/>
</dbReference>
<dbReference type="CDD" id="cd00413">
    <property type="entry name" value="Glyco_hydrolase_16"/>
    <property type="match status" value="1"/>
</dbReference>
<proteinExistence type="predicted"/>
<dbReference type="AlphaFoldDB" id="A0A1X2IS54"/>
<dbReference type="EMBL" id="MCGE01000005">
    <property type="protein sequence ID" value="ORZ21370.1"/>
    <property type="molecule type" value="Genomic_DNA"/>
</dbReference>
<evidence type="ECO:0000313" key="4">
    <source>
        <dbReference type="EMBL" id="ORZ21370.1"/>
    </source>
</evidence>
<evidence type="ECO:0000259" key="3">
    <source>
        <dbReference type="PROSITE" id="PS51762"/>
    </source>
</evidence>
<dbReference type="GO" id="GO:0030246">
    <property type="term" value="F:carbohydrate binding"/>
    <property type="evidence" value="ECO:0007669"/>
    <property type="project" value="UniProtKB-KW"/>
</dbReference>
<keyword evidence="5" id="KW-1185">Reference proteome</keyword>
<feature type="region of interest" description="Disordered" evidence="1">
    <location>
        <begin position="300"/>
        <end position="359"/>
    </location>
</feature>
<keyword evidence="4" id="KW-0430">Lectin</keyword>
<dbReference type="InterPro" id="IPR013320">
    <property type="entry name" value="ConA-like_dom_sf"/>
</dbReference>
<sequence>MLLLCILWLTLLLFVSSIQTQLALNSEQTSGLCDCGYRDDQNAWTDGWFMDFENNMSVNSNSARKTNSSADMSLSSPTLLSLLQQDFFMANYEIAAKYENTYSRLFSNENVKIDNNALQLHVTVNNSTSTQQQQSVMCGAIGTKRQDILYGSFRSQMRLSNVNGTVQAMYFFNPDGEIDIEVLGAVAPPQSYFAIHPGLQEPNGRASALTHDNHPLGFDPSSDFHEYRFDWYPNRADFYIDGQLAQSLSTNIPQKPGRFMFSHWTDGNTKFSKGPPTTNAIMEIKSIVAVFNTSVLDATNQSSSSTDGSCQKSQTSCAIPGIKNDEPSSSSSSPPSQSSQETEPSPTNQVESSPVKSSSIKSIPLKLYLVASLDLESPSNDFLEPPLI</sequence>
<feature type="signal peptide" evidence="2">
    <location>
        <begin position="1"/>
        <end position="17"/>
    </location>
</feature>